<evidence type="ECO:0000256" key="3">
    <source>
        <dbReference type="SAM" id="MobiDB-lite"/>
    </source>
</evidence>
<feature type="signal peptide" evidence="2">
    <location>
        <begin position="1"/>
        <end position="22"/>
    </location>
</feature>
<feature type="region of interest" description="Disordered" evidence="3">
    <location>
        <begin position="201"/>
        <end position="239"/>
    </location>
</feature>
<dbReference type="PANTHER" id="PTHR11486">
    <property type="entry name" value="FIBROBLAST GROWTH FACTOR"/>
    <property type="match status" value="1"/>
</dbReference>
<keyword evidence="2" id="KW-0732">Signal</keyword>
<dbReference type="SUPFAM" id="SSF50353">
    <property type="entry name" value="Cytokine"/>
    <property type="match status" value="1"/>
</dbReference>
<name>A0ABQ7SGF1_PHRPL</name>
<dbReference type="Proteomes" id="UP000826234">
    <property type="component" value="Unassembled WGS sequence"/>
</dbReference>
<dbReference type="PROSITE" id="PS00247">
    <property type="entry name" value="HBGF_FGF"/>
    <property type="match status" value="1"/>
</dbReference>
<dbReference type="Pfam" id="PF00167">
    <property type="entry name" value="FGF"/>
    <property type="match status" value="1"/>
</dbReference>
<feature type="compositionally biased region" description="Acidic residues" evidence="3">
    <location>
        <begin position="212"/>
        <end position="223"/>
    </location>
</feature>
<dbReference type="Gene3D" id="2.80.10.50">
    <property type="match status" value="2"/>
</dbReference>
<organism evidence="4 5">
    <name type="scientific">Phrynosoma platyrhinos</name>
    <name type="common">Desert horned lizard</name>
    <dbReference type="NCBI Taxonomy" id="52577"/>
    <lineage>
        <taxon>Eukaryota</taxon>
        <taxon>Metazoa</taxon>
        <taxon>Chordata</taxon>
        <taxon>Craniata</taxon>
        <taxon>Vertebrata</taxon>
        <taxon>Euteleostomi</taxon>
        <taxon>Lepidosauria</taxon>
        <taxon>Squamata</taxon>
        <taxon>Bifurcata</taxon>
        <taxon>Unidentata</taxon>
        <taxon>Episquamata</taxon>
        <taxon>Toxicofera</taxon>
        <taxon>Iguania</taxon>
        <taxon>Phrynosomatidae</taxon>
        <taxon>Phrynosomatinae</taxon>
        <taxon>Phrynosoma</taxon>
    </lineage>
</organism>
<dbReference type="InterPro" id="IPR008996">
    <property type="entry name" value="IL1/FGF"/>
</dbReference>
<accession>A0ABQ7SGF1</accession>
<protein>
    <recommendedName>
        <fullName evidence="2">Fibroblast growth factor</fullName>
        <shortName evidence="2">FGF</shortName>
    </recommendedName>
</protein>
<dbReference type="InterPro" id="IPR002209">
    <property type="entry name" value="Fibroblast_GF_fam"/>
</dbReference>
<evidence type="ECO:0000313" key="5">
    <source>
        <dbReference type="Proteomes" id="UP000826234"/>
    </source>
</evidence>
<evidence type="ECO:0000256" key="2">
    <source>
        <dbReference type="RuleBase" id="RU049442"/>
    </source>
</evidence>
<sequence>MGQCIFLKLMLFAVYGWKAVAAFPNSSPLLNFNWRNSDSMVHLYTSTERNSFHLQINSDGHVNGSPDQTIYSKYHGKCFRKNMKKAESEILEMPAGLTSFTGALIIKSQDTGYVVIKGVESERFLCMDVNGNLFGSHHFSYDACTFKQLVLENGYDVYQSPKYNYLVSLGKVKQPFIPNMNPPPYSQFLTRRNEIPLIQFNRPDTDRNIDDSSNDEDPNDEDPNNITVERRPFSPKVSF</sequence>
<keyword evidence="5" id="KW-1185">Reference proteome</keyword>
<evidence type="ECO:0000313" key="4">
    <source>
        <dbReference type="EMBL" id="KAH0616352.1"/>
    </source>
</evidence>
<comment type="caution">
    <text evidence="4">The sequence shown here is derived from an EMBL/GenBank/DDBJ whole genome shotgun (WGS) entry which is preliminary data.</text>
</comment>
<gene>
    <name evidence="4" type="ORF">JD844_027391</name>
</gene>
<reference evidence="4 5" key="1">
    <citation type="journal article" date="2022" name="Gigascience">
        <title>A chromosome-level genome assembly and annotation of the desert horned lizard, Phrynosoma platyrhinos, provides insight into chromosomal rearrangements among reptiles.</title>
        <authorList>
            <person name="Koochekian N."/>
            <person name="Ascanio A."/>
            <person name="Farleigh K."/>
            <person name="Card D.C."/>
            <person name="Schield D.R."/>
            <person name="Castoe T.A."/>
            <person name="Jezkova T."/>
        </authorList>
    </citation>
    <scope>NUCLEOTIDE SEQUENCE [LARGE SCALE GENOMIC DNA]</scope>
    <source>
        <strain evidence="4">NK-2021</strain>
    </source>
</reference>
<dbReference type="EMBL" id="JAIPUX010005290">
    <property type="protein sequence ID" value="KAH0616352.1"/>
    <property type="molecule type" value="Genomic_DNA"/>
</dbReference>
<evidence type="ECO:0000256" key="1">
    <source>
        <dbReference type="ARBA" id="ARBA00007936"/>
    </source>
</evidence>
<dbReference type="PRINTS" id="PR00262">
    <property type="entry name" value="IL1HBGF"/>
</dbReference>
<feature type="chain" id="PRO_5045007134" description="Fibroblast growth factor" evidence="2">
    <location>
        <begin position="23"/>
        <end position="239"/>
    </location>
</feature>
<dbReference type="SMART" id="SM00442">
    <property type="entry name" value="FGF"/>
    <property type="match status" value="1"/>
</dbReference>
<proteinExistence type="inferred from homology"/>
<comment type="similarity">
    <text evidence="1 2">Belongs to the heparin-binding growth factors family.</text>
</comment>